<dbReference type="GO" id="GO:0016539">
    <property type="term" value="P:intein-mediated protein splicing"/>
    <property type="evidence" value="ECO:0007669"/>
    <property type="project" value="InterPro"/>
</dbReference>
<dbReference type="InterPro" id="IPR036844">
    <property type="entry name" value="Hint_dom_sf"/>
</dbReference>
<sequence>MSKNLNLSSGELLAWRKARWLARFDLVYLCNEILGYVDVSTKVHGGLIRTLQDFPKPTRDQFEQNDQYVGNKWIYKPIYTLKEFVALGGKKRRLILDSRGHLKTTINCQAHTIQWLLNYPDAAIHIIQSNLDKGNMIVDEIRDHFRYNPKLRQVFPELCPQKSINDFGKVGQFDIRKLYDITSMRKEPSVLAGSIDKGTAGLHFDVMKFSDIVDPNNCFGDQLEKVAKSFYMAENLLVAPSYWIDVEGTRYNFGDVYGKIIDSYEKAKAQNREPEYLMYVRACFERDTGKESPKYIPEEQALPFKKDENGKRVPVWGERFPLQKLEEMERTDPTIFSCTPAWAKILKADWTEVNISEIKVGDSIIGFNNVEIPDTRPKLITSTVKSVFSKIDDVYKISLSNGESVFCTLDHKWYMGKRGDKKKLYDVPKIGRNIKKVLNKFPEYTKEQWAAFYWLCGMLDGEGALRHGAIILHQSDWNMGVCNKIDEVLALLNISYKKGKNARNHEKWKDSYYWILQGGRDLWRLFAVHGILGKKDLVYKNLEKHSTHFGKKVKIVDIQYHSTEEVFALETETGNYISQGYASSNSQQLNFPIGGLDGQILFPVDPKENYPALISEDNYKQNVRITNIEISVDTAETIGGRSDYTAMSVCAWAKSGRAFIVDILHGKFLPDQIVTNLFFLYQKWNKSKISPVTAIKIEETGFVRGLNAAIGREEEIRQIKLPLQFLKRDTSLSKTERILKTLQPWYVHREIRFLDNIPALEALKRELIQFPNSPHDDILDSLSDFFNGKEYFGRSEARPEPSIYKDKSMEIAYGIISPFDEDFGNLPPNATTAGISRIPW</sequence>
<organism evidence="1">
    <name type="scientific">uncultured Caudovirales phage</name>
    <dbReference type="NCBI Taxonomy" id="2100421"/>
    <lineage>
        <taxon>Viruses</taxon>
        <taxon>Duplodnaviria</taxon>
        <taxon>Heunggongvirae</taxon>
        <taxon>Uroviricota</taxon>
        <taxon>Caudoviricetes</taxon>
        <taxon>Peduoviridae</taxon>
        <taxon>Maltschvirus</taxon>
        <taxon>Maltschvirus maltsch</taxon>
    </lineage>
</organism>
<dbReference type="PROSITE" id="PS50817">
    <property type="entry name" value="INTEIN_N_TER"/>
    <property type="match status" value="1"/>
</dbReference>
<name>A0A6J5M7D6_9CAUD</name>
<dbReference type="Gene3D" id="2.170.16.10">
    <property type="entry name" value="Hedgehog/Intein (Hint) domain"/>
    <property type="match status" value="1"/>
</dbReference>
<dbReference type="EMBL" id="LR796415">
    <property type="protein sequence ID" value="CAB4142975.1"/>
    <property type="molecule type" value="Genomic_DNA"/>
</dbReference>
<proteinExistence type="predicted"/>
<gene>
    <name evidence="1" type="ORF">UFOVP434_57</name>
</gene>
<evidence type="ECO:0000313" key="1">
    <source>
        <dbReference type="EMBL" id="CAB4142975.1"/>
    </source>
</evidence>
<accession>A0A6J5M7D6</accession>
<reference evidence="1" key="1">
    <citation type="submission" date="2020-04" db="EMBL/GenBank/DDBJ databases">
        <authorList>
            <person name="Chiriac C."/>
            <person name="Salcher M."/>
            <person name="Ghai R."/>
            <person name="Kavagutti S V."/>
        </authorList>
    </citation>
    <scope>NUCLEOTIDE SEQUENCE</scope>
</reference>
<dbReference type="SUPFAM" id="SSF51294">
    <property type="entry name" value="Hedgehog/intein (Hint) domain"/>
    <property type="match status" value="1"/>
</dbReference>
<dbReference type="InterPro" id="IPR006141">
    <property type="entry name" value="Intein_N"/>
</dbReference>
<protein>
    <submittedName>
        <fullName evidence="1">Hint domain containing protein</fullName>
    </submittedName>
</protein>